<accession>A0A7V8FRC7</accession>
<dbReference type="GO" id="GO:0070403">
    <property type="term" value="F:NAD+ binding"/>
    <property type="evidence" value="ECO:0007669"/>
    <property type="project" value="InterPro"/>
</dbReference>
<keyword evidence="4" id="KW-0479">Metal-binding</keyword>
<feature type="domain" description="Deacetylase sirtuin-type" evidence="5">
    <location>
        <begin position="10"/>
        <end position="289"/>
    </location>
</feature>
<organism evidence="6 7">
    <name type="scientific">Paracidovorax wautersii</name>
    <dbReference type="NCBI Taxonomy" id="1177982"/>
    <lineage>
        <taxon>Bacteria</taxon>
        <taxon>Pseudomonadati</taxon>
        <taxon>Pseudomonadota</taxon>
        <taxon>Betaproteobacteria</taxon>
        <taxon>Burkholderiales</taxon>
        <taxon>Comamonadaceae</taxon>
        <taxon>Paracidovorax</taxon>
    </lineage>
</organism>
<dbReference type="InterPro" id="IPR029035">
    <property type="entry name" value="DHS-like_NAD/FAD-binding_dom"/>
</dbReference>
<gene>
    <name evidence="6" type="primary">cobB</name>
    <name evidence="6" type="ORF">GAK30_00652</name>
</gene>
<comment type="caution">
    <text evidence="6">The sequence shown here is derived from an EMBL/GenBank/DDBJ whole genome shotgun (WGS) entry which is preliminary data.</text>
</comment>
<feature type="binding site" evidence="4">
    <location>
        <position position="190"/>
    </location>
    <ligand>
        <name>Zn(2+)</name>
        <dbReference type="ChEBI" id="CHEBI:29105"/>
    </ligand>
</feature>
<keyword evidence="4" id="KW-0862">Zinc</keyword>
<feature type="binding site" evidence="4">
    <location>
        <position position="142"/>
    </location>
    <ligand>
        <name>Zn(2+)</name>
        <dbReference type="ChEBI" id="CHEBI:29105"/>
    </ligand>
</feature>
<evidence type="ECO:0000313" key="6">
    <source>
        <dbReference type="EMBL" id="KAF1023199.1"/>
    </source>
</evidence>
<dbReference type="EMBL" id="WNDQ01000006">
    <property type="protein sequence ID" value="KAF1023199.1"/>
    <property type="molecule type" value="Genomic_DNA"/>
</dbReference>
<evidence type="ECO:0000313" key="7">
    <source>
        <dbReference type="Proteomes" id="UP000461670"/>
    </source>
</evidence>
<dbReference type="Gene3D" id="3.30.1600.10">
    <property type="entry name" value="SIR2/SIRT2 'Small Domain"/>
    <property type="match status" value="1"/>
</dbReference>
<sequence length="289" mass="30751">MTDAAALFSTDRRPAAASDWPALFARHTRWMVLTGAGVSTDSGIPDYRDREGGWKRPAPIQFGPFMRDPLVRARYWARSLLGWRFFGQAGPNAAHQALAQLEQAGRIGLLLTQNVDGLHQAAGSQRVLELHGGLARVRCMGCGALSLRADLQPELQRRNPGWARLTATMAPDGDADLEGRDFSTFDVPPCPVCDGILKPDVVFYGESVPAERHVAAQAALAACDGLLVLGSSLMVQSSYRYAVAAHATGKPVVAVNLGRTRADDLLSFKLETPVAAALAAVLPAASAAA</sequence>
<dbReference type="GO" id="GO:0046872">
    <property type="term" value="F:metal ion binding"/>
    <property type="evidence" value="ECO:0007669"/>
    <property type="project" value="UniProtKB-KW"/>
</dbReference>
<dbReference type="SUPFAM" id="SSF52467">
    <property type="entry name" value="DHS-like NAD/FAD-binding domain"/>
    <property type="match status" value="1"/>
</dbReference>
<protein>
    <recommendedName>
        <fullName evidence="1">protein acetyllysine N-acetyltransferase</fullName>
        <ecNumber evidence="1">2.3.1.286</ecNumber>
    </recommendedName>
</protein>
<dbReference type="AlphaFoldDB" id="A0A7V8FRC7"/>
<name>A0A7V8FRC7_9BURK</name>
<dbReference type="Pfam" id="PF02146">
    <property type="entry name" value="SIR2"/>
    <property type="match status" value="1"/>
</dbReference>
<dbReference type="InterPro" id="IPR050134">
    <property type="entry name" value="NAD-dep_sirtuin_deacylases"/>
</dbReference>
<evidence type="ECO:0000256" key="1">
    <source>
        <dbReference type="ARBA" id="ARBA00012928"/>
    </source>
</evidence>
<proteinExistence type="predicted"/>
<dbReference type="InterPro" id="IPR003000">
    <property type="entry name" value="Sirtuin"/>
</dbReference>
<feature type="binding site" evidence="4">
    <location>
        <position position="139"/>
    </location>
    <ligand>
        <name>Zn(2+)</name>
        <dbReference type="ChEBI" id="CHEBI:29105"/>
    </ligand>
</feature>
<keyword evidence="3" id="KW-0520">NAD</keyword>
<evidence type="ECO:0000256" key="4">
    <source>
        <dbReference type="PROSITE-ProRule" id="PRU00236"/>
    </source>
</evidence>
<dbReference type="NCBIfam" id="NF003738">
    <property type="entry name" value="PRK05333.1"/>
    <property type="match status" value="1"/>
</dbReference>
<dbReference type="PANTHER" id="PTHR11085:SF10">
    <property type="entry name" value="NAD-DEPENDENT PROTEIN DEACYLASE SIRTUIN-5, MITOCHONDRIAL-RELATED"/>
    <property type="match status" value="1"/>
</dbReference>
<keyword evidence="2" id="KW-0808">Transferase</keyword>
<feature type="active site" description="Proton acceptor" evidence="4">
    <location>
        <position position="131"/>
    </location>
</feature>
<dbReference type="PANTHER" id="PTHR11085">
    <property type="entry name" value="NAD-DEPENDENT PROTEIN DEACYLASE SIRTUIN-5, MITOCHONDRIAL-RELATED"/>
    <property type="match status" value="1"/>
</dbReference>
<dbReference type="PROSITE" id="PS50305">
    <property type="entry name" value="SIRTUIN"/>
    <property type="match status" value="1"/>
</dbReference>
<feature type="binding site" evidence="4">
    <location>
        <position position="193"/>
    </location>
    <ligand>
        <name>Zn(2+)</name>
        <dbReference type="ChEBI" id="CHEBI:29105"/>
    </ligand>
</feature>
<dbReference type="InterPro" id="IPR026591">
    <property type="entry name" value="Sirtuin_cat_small_dom_sf"/>
</dbReference>
<evidence type="ECO:0000256" key="2">
    <source>
        <dbReference type="ARBA" id="ARBA00022679"/>
    </source>
</evidence>
<dbReference type="EC" id="2.3.1.286" evidence="1"/>
<reference evidence="7" key="1">
    <citation type="journal article" date="2020" name="MBio">
        <title>Horizontal gene transfer to a defensive symbiont with a reduced genome amongst a multipartite beetle microbiome.</title>
        <authorList>
            <person name="Waterworth S.C."/>
            <person name="Florez L.V."/>
            <person name="Rees E.R."/>
            <person name="Hertweck C."/>
            <person name="Kaltenpoth M."/>
            <person name="Kwan J.C."/>
        </authorList>
    </citation>
    <scope>NUCLEOTIDE SEQUENCE [LARGE SCALE GENOMIC DNA]</scope>
</reference>
<dbReference type="GO" id="GO:0017136">
    <property type="term" value="F:histone deacetylase activity, NAD-dependent"/>
    <property type="evidence" value="ECO:0007669"/>
    <property type="project" value="TreeGrafter"/>
</dbReference>
<evidence type="ECO:0000259" key="5">
    <source>
        <dbReference type="PROSITE" id="PS50305"/>
    </source>
</evidence>
<dbReference type="InterPro" id="IPR026590">
    <property type="entry name" value="Ssirtuin_cat_dom"/>
</dbReference>
<dbReference type="Proteomes" id="UP000461670">
    <property type="component" value="Unassembled WGS sequence"/>
</dbReference>
<evidence type="ECO:0000256" key="3">
    <source>
        <dbReference type="ARBA" id="ARBA00023027"/>
    </source>
</evidence>
<dbReference type="Gene3D" id="3.40.50.1220">
    <property type="entry name" value="TPP-binding domain"/>
    <property type="match status" value="1"/>
</dbReference>